<evidence type="ECO:0000313" key="2">
    <source>
        <dbReference type="Proteomes" id="UP001225596"/>
    </source>
</evidence>
<name>A0ABU1BLW7_9BURK</name>
<dbReference type="Proteomes" id="UP001225596">
    <property type="component" value="Unassembled WGS sequence"/>
</dbReference>
<gene>
    <name evidence="1" type="ORF">Q8A64_05300</name>
</gene>
<dbReference type="RefSeq" id="WP_338435753.1">
    <property type="nucleotide sequence ID" value="NZ_JAUYVH010000002.1"/>
</dbReference>
<proteinExistence type="predicted"/>
<comment type="caution">
    <text evidence="1">The sequence shown here is derived from an EMBL/GenBank/DDBJ whole genome shotgun (WGS) entry which is preliminary data.</text>
</comment>
<protein>
    <submittedName>
        <fullName evidence="1">Uncharacterized protein</fullName>
    </submittedName>
</protein>
<dbReference type="EMBL" id="JAUYVH010000002">
    <property type="protein sequence ID" value="MDQ9169824.1"/>
    <property type="molecule type" value="Genomic_DNA"/>
</dbReference>
<accession>A0ABU1BLW7</accession>
<reference evidence="1 2" key="1">
    <citation type="submission" date="2023-08" db="EMBL/GenBank/DDBJ databases">
        <title>Oxalobacteraceae gen .nov., isolated from river sludge outside the plant.</title>
        <authorList>
            <person name="Zhao S.Y."/>
        </authorList>
    </citation>
    <scope>NUCLEOTIDE SEQUENCE [LARGE SCALE GENOMIC DNA]</scope>
    <source>
        <strain evidence="1 2">R-40</strain>
    </source>
</reference>
<sequence>MENQSIDNLIEQLTNVTYGSGVEAREKHVFKEAVLGLIRLARAEQIRDMKIDVAQLMCAPHHDLHSYSEVD</sequence>
<keyword evidence="2" id="KW-1185">Reference proteome</keyword>
<evidence type="ECO:0000313" key="1">
    <source>
        <dbReference type="EMBL" id="MDQ9169824.1"/>
    </source>
</evidence>
<organism evidence="1 2">
    <name type="scientific">Keguizhuia sedimenti</name>
    <dbReference type="NCBI Taxonomy" id="3064264"/>
    <lineage>
        <taxon>Bacteria</taxon>
        <taxon>Pseudomonadati</taxon>
        <taxon>Pseudomonadota</taxon>
        <taxon>Betaproteobacteria</taxon>
        <taxon>Burkholderiales</taxon>
        <taxon>Oxalobacteraceae</taxon>
        <taxon>Keguizhuia</taxon>
    </lineage>
</organism>